<evidence type="ECO:0000256" key="3">
    <source>
        <dbReference type="ARBA" id="ARBA00022741"/>
    </source>
</evidence>
<dbReference type="InterPro" id="IPR027417">
    <property type="entry name" value="P-loop_NTPase"/>
</dbReference>
<feature type="domain" description="ABC transporter" evidence="5">
    <location>
        <begin position="21"/>
        <end position="251"/>
    </location>
</feature>
<evidence type="ECO:0000256" key="1">
    <source>
        <dbReference type="ARBA" id="ARBA00005417"/>
    </source>
</evidence>
<dbReference type="PROSITE" id="PS00211">
    <property type="entry name" value="ABC_TRANSPORTER_1"/>
    <property type="match status" value="1"/>
</dbReference>
<comment type="similarity">
    <text evidence="1">Belongs to the ABC transporter superfamily.</text>
</comment>
<dbReference type="InterPro" id="IPR015860">
    <property type="entry name" value="ABC_transpr_TagH-like"/>
</dbReference>
<dbReference type="Pfam" id="PF14524">
    <property type="entry name" value="Wzt_C"/>
    <property type="match status" value="1"/>
</dbReference>
<comment type="caution">
    <text evidence="6">The sequence shown here is derived from an EMBL/GenBank/DDBJ whole genome shotgun (WGS) entry which is preliminary data.</text>
</comment>
<dbReference type="EMBL" id="SMDC01000005">
    <property type="protein sequence ID" value="TCW36002.1"/>
    <property type="molecule type" value="Genomic_DNA"/>
</dbReference>
<dbReference type="Proteomes" id="UP000295247">
    <property type="component" value="Unassembled WGS sequence"/>
</dbReference>
<dbReference type="CDD" id="cd10147">
    <property type="entry name" value="Wzt_C-like"/>
    <property type="match status" value="1"/>
</dbReference>
<dbReference type="Pfam" id="PF00005">
    <property type="entry name" value="ABC_tran"/>
    <property type="match status" value="1"/>
</dbReference>
<dbReference type="InterPro" id="IPR029439">
    <property type="entry name" value="Wzt_C"/>
</dbReference>
<keyword evidence="2" id="KW-0813">Transport</keyword>
<dbReference type="SUPFAM" id="SSF52540">
    <property type="entry name" value="P-loop containing nucleoside triphosphate hydrolases"/>
    <property type="match status" value="1"/>
</dbReference>
<keyword evidence="4" id="KW-0067">ATP-binding</keyword>
<dbReference type="InterPro" id="IPR003439">
    <property type="entry name" value="ABC_transporter-like_ATP-bd"/>
</dbReference>
<dbReference type="GO" id="GO:0005524">
    <property type="term" value="F:ATP binding"/>
    <property type="evidence" value="ECO:0007669"/>
    <property type="project" value="UniProtKB-KW"/>
</dbReference>
<gene>
    <name evidence="6" type="ORF">EDC29_105177</name>
</gene>
<dbReference type="GO" id="GO:0016020">
    <property type="term" value="C:membrane"/>
    <property type="evidence" value="ECO:0007669"/>
    <property type="project" value="InterPro"/>
</dbReference>
<proteinExistence type="inferred from homology"/>
<dbReference type="SMART" id="SM00382">
    <property type="entry name" value="AAA"/>
    <property type="match status" value="1"/>
</dbReference>
<dbReference type="InterPro" id="IPR017871">
    <property type="entry name" value="ABC_transporter-like_CS"/>
</dbReference>
<organism evidence="6 7">
    <name type="scientific">Marichromatium gracile</name>
    <name type="common">Chromatium gracile</name>
    <dbReference type="NCBI Taxonomy" id="1048"/>
    <lineage>
        <taxon>Bacteria</taxon>
        <taxon>Pseudomonadati</taxon>
        <taxon>Pseudomonadota</taxon>
        <taxon>Gammaproteobacteria</taxon>
        <taxon>Chromatiales</taxon>
        <taxon>Chromatiaceae</taxon>
        <taxon>Marichromatium</taxon>
    </lineage>
</organism>
<dbReference type="PROSITE" id="PS50893">
    <property type="entry name" value="ABC_TRANSPORTER_2"/>
    <property type="match status" value="1"/>
</dbReference>
<evidence type="ECO:0000313" key="6">
    <source>
        <dbReference type="EMBL" id="TCW36002.1"/>
    </source>
</evidence>
<dbReference type="InterPro" id="IPR003593">
    <property type="entry name" value="AAA+_ATPase"/>
</dbReference>
<sequence>MSIIEVEHLTKEFKLGQLHSLKSSLVNQARRILGQAPTETPPFKALDDVGFSIEEGEVVGIIGHNGAGKSTLLKLLANITSPTSGTIRVDGRIAPLIEVGAGFVPDLTGRENVYLNGAILGMSRQRIEEKFDEIVDFAEMSAFIDTPVKRYSSGMKVKLAFAVATSIDSEILIVDEVLAVGDLAFQRKCFDRMEDLIRRRGKTVLLVSHNIRQVSRICSRVMLFERGRVLMDDAPQPVVDLYYQKSNEKVLADHSEAILKHARIDTSGEAEVLSVTLLDDQDSPTDAVESGGPLKVRVRFKLHVALEQPEIVIGTHTTDFVYLDSGSTAGIAERPDLAAGEHEVEYRIDTYPLAPGTYNIRFALLDRNRRMVYIGEALKVFMVKSQGNEANEASARMLSLPASWVLDGRAYAGA</sequence>
<name>A0A4R4AAJ3_MARGR</name>
<dbReference type="Gene3D" id="3.40.50.300">
    <property type="entry name" value="P-loop containing nucleotide triphosphate hydrolases"/>
    <property type="match status" value="1"/>
</dbReference>
<dbReference type="InterPro" id="IPR050683">
    <property type="entry name" value="Bact_Polysacc_Export_ATP-bd"/>
</dbReference>
<dbReference type="PANTHER" id="PTHR46743:SF2">
    <property type="entry name" value="TEICHOIC ACIDS EXPORT ATP-BINDING PROTEIN TAGH"/>
    <property type="match status" value="1"/>
</dbReference>
<accession>A0A4R4AAJ3</accession>
<dbReference type="GO" id="GO:0140359">
    <property type="term" value="F:ABC-type transporter activity"/>
    <property type="evidence" value="ECO:0007669"/>
    <property type="project" value="InterPro"/>
</dbReference>
<evidence type="ECO:0000313" key="7">
    <source>
        <dbReference type="Proteomes" id="UP000295247"/>
    </source>
</evidence>
<dbReference type="RefSeq" id="WP_123142441.1">
    <property type="nucleotide sequence ID" value="NZ_NRRH01000016.1"/>
</dbReference>
<dbReference type="GO" id="GO:0016887">
    <property type="term" value="F:ATP hydrolysis activity"/>
    <property type="evidence" value="ECO:0007669"/>
    <property type="project" value="InterPro"/>
</dbReference>
<keyword evidence="3" id="KW-0547">Nucleotide-binding</keyword>
<protein>
    <submittedName>
        <fullName evidence="6">ABC-type polysaccharide/polyol phosphate transport system ATPase subunit</fullName>
    </submittedName>
</protein>
<dbReference type="Gene3D" id="2.70.50.60">
    <property type="entry name" value="abc- transporter (atp binding component) like domain"/>
    <property type="match status" value="1"/>
</dbReference>
<evidence type="ECO:0000256" key="4">
    <source>
        <dbReference type="ARBA" id="ARBA00022840"/>
    </source>
</evidence>
<reference evidence="6 7" key="1">
    <citation type="submission" date="2019-03" db="EMBL/GenBank/DDBJ databases">
        <title>Genomic Encyclopedia of Type Strains, Phase IV (KMG-IV): sequencing the most valuable type-strain genomes for metagenomic binning, comparative biology and taxonomic classification.</title>
        <authorList>
            <person name="Goeker M."/>
        </authorList>
    </citation>
    <scope>NUCLEOTIDE SEQUENCE [LARGE SCALE GENOMIC DNA]</scope>
    <source>
        <strain evidence="6 7">DSM 203</strain>
    </source>
</reference>
<dbReference type="AlphaFoldDB" id="A0A4R4AAJ3"/>
<dbReference type="PANTHER" id="PTHR46743">
    <property type="entry name" value="TEICHOIC ACIDS EXPORT ATP-BINDING PROTEIN TAGH"/>
    <property type="match status" value="1"/>
</dbReference>
<evidence type="ECO:0000256" key="2">
    <source>
        <dbReference type="ARBA" id="ARBA00022448"/>
    </source>
</evidence>
<dbReference type="CDD" id="cd03220">
    <property type="entry name" value="ABC_KpsT_Wzt"/>
    <property type="match status" value="1"/>
</dbReference>
<evidence type="ECO:0000259" key="5">
    <source>
        <dbReference type="PROSITE" id="PS50893"/>
    </source>
</evidence>